<evidence type="ECO:0000313" key="2">
    <source>
        <dbReference type="Proteomes" id="UP000008144"/>
    </source>
</evidence>
<accession>H2Y3N7</accession>
<reference evidence="1" key="4">
    <citation type="submission" date="2025-09" db="UniProtKB">
        <authorList>
            <consortium name="Ensembl"/>
        </authorList>
    </citation>
    <scope>IDENTIFICATION</scope>
</reference>
<reference evidence="2" key="1">
    <citation type="journal article" date="2002" name="Science">
        <title>The draft genome of Ciona intestinalis: insights into chordate and vertebrate origins.</title>
        <authorList>
            <person name="Dehal P."/>
            <person name="Satou Y."/>
            <person name="Campbell R.K."/>
            <person name="Chapman J."/>
            <person name="Degnan B."/>
            <person name="De Tomaso A."/>
            <person name="Davidson B."/>
            <person name="Di Gregorio A."/>
            <person name="Gelpke M."/>
            <person name="Goodstein D.M."/>
            <person name="Harafuji N."/>
            <person name="Hastings K.E."/>
            <person name="Ho I."/>
            <person name="Hotta K."/>
            <person name="Huang W."/>
            <person name="Kawashima T."/>
            <person name="Lemaire P."/>
            <person name="Martinez D."/>
            <person name="Meinertzhagen I.A."/>
            <person name="Necula S."/>
            <person name="Nonaka M."/>
            <person name="Putnam N."/>
            <person name="Rash S."/>
            <person name="Saiga H."/>
            <person name="Satake M."/>
            <person name="Terry A."/>
            <person name="Yamada L."/>
            <person name="Wang H.G."/>
            <person name="Awazu S."/>
            <person name="Azumi K."/>
            <person name="Boore J."/>
            <person name="Branno M."/>
            <person name="Chin-Bow S."/>
            <person name="DeSantis R."/>
            <person name="Doyle S."/>
            <person name="Francino P."/>
            <person name="Keys D.N."/>
            <person name="Haga S."/>
            <person name="Hayashi H."/>
            <person name="Hino K."/>
            <person name="Imai K.S."/>
            <person name="Inaba K."/>
            <person name="Kano S."/>
            <person name="Kobayashi K."/>
            <person name="Kobayashi M."/>
            <person name="Lee B.I."/>
            <person name="Makabe K.W."/>
            <person name="Manohar C."/>
            <person name="Matassi G."/>
            <person name="Medina M."/>
            <person name="Mochizuki Y."/>
            <person name="Mount S."/>
            <person name="Morishita T."/>
            <person name="Miura S."/>
            <person name="Nakayama A."/>
            <person name="Nishizaka S."/>
            <person name="Nomoto H."/>
            <person name="Ohta F."/>
            <person name="Oishi K."/>
            <person name="Rigoutsos I."/>
            <person name="Sano M."/>
            <person name="Sasaki A."/>
            <person name="Sasakura Y."/>
            <person name="Shoguchi E."/>
            <person name="Shin-i T."/>
            <person name="Spagnuolo A."/>
            <person name="Stainier D."/>
            <person name="Suzuki M.M."/>
            <person name="Tassy O."/>
            <person name="Takatori N."/>
            <person name="Tokuoka M."/>
            <person name="Yagi K."/>
            <person name="Yoshizaki F."/>
            <person name="Wada S."/>
            <person name="Zhang C."/>
            <person name="Hyatt P.D."/>
            <person name="Larimer F."/>
            <person name="Detter C."/>
            <person name="Doggett N."/>
            <person name="Glavina T."/>
            <person name="Hawkins T."/>
            <person name="Richardson P."/>
            <person name="Lucas S."/>
            <person name="Kohara Y."/>
            <person name="Levine M."/>
            <person name="Satoh N."/>
            <person name="Rokhsar D.S."/>
        </authorList>
    </citation>
    <scope>NUCLEOTIDE SEQUENCE [LARGE SCALE GENOMIC DNA]</scope>
</reference>
<dbReference type="Proteomes" id="UP000008144">
    <property type="component" value="Chromosome 10"/>
</dbReference>
<reference evidence="1" key="2">
    <citation type="journal article" date="2008" name="Genome Biol.">
        <title>Improved genome assembly and evidence-based global gene model set for the chordate Ciona intestinalis: new insight into intron and operon populations.</title>
        <authorList>
            <person name="Satou Y."/>
            <person name="Mineta K."/>
            <person name="Ogasawara M."/>
            <person name="Sasakura Y."/>
            <person name="Shoguchi E."/>
            <person name="Ueno K."/>
            <person name="Yamada L."/>
            <person name="Matsumoto J."/>
            <person name="Wasserscheid J."/>
            <person name="Dewar K."/>
            <person name="Wiley G.B."/>
            <person name="Macmil S.L."/>
            <person name="Roe B.A."/>
            <person name="Zeller R.W."/>
            <person name="Hastings K.E."/>
            <person name="Lemaire P."/>
            <person name="Lindquist E."/>
            <person name="Endo T."/>
            <person name="Hotta K."/>
            <person name="Inaba K."/>
        </authorList>
    </citation>
    <scope>NUCLEOTIDE SEQUENCE [LARGE SCALE GENOMIC DNA]</scope>
    <source>
        <strain evidence="1">wild type</strain>
    </source>
</reference>
<organism evidence="1 2">
    <name type="scientific">Ciona intestinalis</name>
    <name type="common">Transparent sea squirt</name>
    <name type="synonym">Ascidia intestinalis</name>
    <dbReference type="NCBI Taxonomy" id="7719"/>
    <lineage>
        <taxon>Eukaryota</taxon>
        <taxon>Metazoa</taxon>
        <taxon>Chordata</taxon>
        <taxon>Tunicata</taxon>
        <taxon>Ascidiacea</taxon>
        <taxon>Phlebobranchia</taxon>
        <taxon>Cionidae</taxon>
        <taxon>Ciona</taxon>
    </lineage>
</organism>
<dbReference type="EMBL" id="EAAA01000619">
    <property type="status" value="NOT_ANNOTATED_CDS"/>
    <property type="molecule type" value="Genomic_DNA"/>
</dbReference>
<proteinExistence type="predicted"/>
<keyword evidence="2" id="KW-1185">Reference proteome</keyword>
<evidence type="ECO:0000313" key="1">
    <source>
        <dbReference type="Ensembl" id="ENSCINP00000036522.1"/>
    </source>
</evidence>
<reference evidence="1" key="3">
    <citation type="submission" date="2025-08" db="UniProtKB">
        <authorList>
            <consortium name="Ensembl"/>
        </authorList>
    </citation>
    <scope>IDENTIFICATION</scope>
</reference>
<sequence length="68" mass="8130">MQLRSCAAFCMCLKPTNHKRKFPRKWSVVSEQCGSQSEVNMFNKRSLTRTPKHTYFAMTYVYIKIYRT</sequence>
<dbReference type="InParanoid" id="H2Y3N7"/>
<protein>
    <submittedName>
        <fullName evidence="1">Uncharacterized protein</fullName>
    </submittedName>
</protein>
<dbReference type="HOGENOM" id="CLU_2793217_0_0_1"/>
<name>H2Y3N7_CIOIN</name>
<dbReference type="Ensembl" id="ENSCINT00000035212.1">
    <property type="protein sequence ID" value="ENSCINP00000036522.1"/>
    <property type="gene ID" value="ENSCING00000019607.1"/>
</dbReference>
<dbReference type="AlphaFoldDB" id="H2Y3N7"/>